<gene>
    <name evidence="1" type="ORF">AMJ82_12345</name>
</gene>
<organism evidence="1 2">
    <name type="scientific">candidate division TA06 bacterium SM23_40</name>
    <dbReference type="NCBI Taxonomy" id="1703774"/>
    <lineage>
        <taxon>Bacteria</taxon>
        <taxon>Bacteria division TA06</taxon>
    </lineage>
</organism>
<comment type="caution">
    <text evidence="1">The sequence shown here is derived from an EMBL/GenBank/DDBJ whole genome shotgun (WGS) entry which is preliminary data.</text>
</comment>
<name>A0A0S8FYN1_UNCT6</name>
<dbReference type="EMBL" id="LJUI01000184">
    <property type="protein sequence ID" value="KPK65641.1"/>
    <property type="molecule type" value="Genomic_DNA"/>
</dbReference>
<dbReference type="AlphaFoldDB" id="A0A0S8FYN1"/>
<protein>
    <submittedName>
        <fullName evidence="1">Uncharacterized protein</fullName>
    </submittedName>
</protein>
<reference evidence="1 2" key="1">
    <citation type="journal article" date="2015" name="Microbiome">
        <title>Genomic resolution of linkages in carbon, nitrogen, and sulfur cycling among widespread estuary sediment bacteria.</title>
        <authorList>
            <person name="Baker B.J."/>
            <person name="Lazar C.S."/>
            <person name="Teske A.P."/>
            <person name="Dick G.J."/>
        </authorList>
    </citation>
    <scope>NUCLEOTIDE SEQUENCE [LARGE SCALE GENOMIC DNA]</scope>
    <source>
        <strain evidence="1">SM23_40</strain>
    </source>
</reference>
<dbReference type="Proteomes" id="UP000051717">
    <property type="component" value="Unassembled WGS sequence"/>
</dbReference>
<proteinExistence type="predicted"/>
<evidence type="ECO:0000313" key="2">
    <source>
        <dbReference type="Proteomes" id="UP000051717"/>
    </source>
</evidence>
<evidence type="ECO:0000313" key="1">
    <source>
        <dbReference type="EMBL" id="KPK65641.1"/>
    </source>
</evidence>
<accession>A0A0S8FYN1</accession>
<sequence length="71" mass="8065">MKGVFTIEYGSYDAGEFVLKVAERDIVAVVDVRLRSVDRQRLCIGRPSWMGHPFVLTSQGKRTIMVVHEVD</sequence>